<sequence>MRFGGYEIGDKIIYTNFFTKPTLGKVVYYINNNYLVDLSDNTRRWATDRELSGYTEKEDYLKLFNKYLKGKKCRCTKDYTFRDSPYAPECFNETIPANTEFTIHTLFSHLKPMPINQVVKINYVALHSDTWQPRFKITTIGGTVNIVWEAFVKHFELI</sequence>
<reference evidence="1" key="1">
    <citation type="journal article" date="2021" name="Proc. Natl. Acad. Sci. U.S.A.">
        <title>A Catalog of Tens of Thousands of Viruses from Human Metagenomes Reveals Hidden Associations with Chronic Diseases.</title>
        <authorList>
            <person name="Tisza M.J."/>
            <person name="Buck C.B."/>
        </authorList>
    </citation>
    <scope>NUCLEOTIDE SEQUENCE</scope>
    <source>
        <strain evidence="1">CtgaY24</strain>
    </source>
</reference>
<protein>
    <submittedName>
        <fullName evidence="1">Uncharacterized protein</fullName>
    </submittedName>
</protein>
<name>A0A8S5SAG2_9CAUD</name>
<proteinExistence type="predicted"/>
<evidence type="ECO:0000313" key="1">
    <source>
        <dbReference type="EMBL" id="DAF48052.1"/>
    </source>
</evidence>
<accession>A0A8S5SAG2</accession>
<dbReference type="EMBL" id="BK032562">
    <property type="protein sequence ID" value="DAF48052.1"/>
    <property type="molecule type" value="Genomic_DNA"/>
</dbReference>
<organism evidence="1">
    <name type="scientific">Siphoviridae sp. ctgaY24</name>
    <dbReference type="NCBI Taxonomy" id="2827911"/>
    <lineage>
        <taxon>Viruses</taxon>
        <taxon>Duplodnaviria</taxon>
        <taxon>Heunggongvirae</taxon>
        <taxon>Uroviricota</taxon>
        <taxon>Caudoviricetes</taxon>
    </lineage>
</organism>